<reference evidence="10" key="1">
    <citation type="submission" date="2017-07" db="EMBL/GenBank/DDBJ databases">
        <title>Cobaviruses - a newly discovered phage group infecting protist-associated Rhodobacteraceae is ubiquitous in highly productive marine areas.</title>
        <authorList>
            <person name="Bischoff V."/>
            <person name="Bunk B."/>
            <person name="Meier-Kolthoff J."/>
            <person name="Sproer C."/>
            <person name="Poehlein A."/>
            <person name="Dogs M."/>
            <person name="Daniel R."/>
            <person name="Overmann J."/>
            <person name="Goker M."/>
            <person name="Simon M."/>
            <person name="Brinkhoff T."/>
            <person name="Moraru C."/>
        </authorList>
    </citation>
    <scope>NUCLEOTIDE SEQUENCE [LARGE SCALE GENOMIC DNA]</scope>
</reference>
<evidence type="ECO:0000259" key="8">
    <source>
        <dbReference type="Pfam" id="PF02562"/>
    </source>
</evidence>
<dbReference type="GO" id="GO:0016787">
    <property type="term" value="F:hydrolase activity"/>
    <property type="evidence" value="ECO:0007669"/>
    <property type="project" value="UniProtKB-KW"/>
</dbReference>
<evidence type="ECO:0000256" key="1">
    <source>
        <dbReference type="ARBA" id="ARBA00004496"/>
    </source>
</evidence>
<dbReference type="InterPro" id="IPR003714">
    <property type="entry name" value="PhoH"/>
</dbReference>
<name>A0A3G2YRV7_9CAUD</name>
<dbReference type="GO" id="GO:0005524">
    <property type="term" value="F:ATP binding"/>
    <property type="evidence" value="ECO:0007669"/>
    <property type="project" value="UniProtKB-KW"/>
</dbReference>
<dbReference type="Gene3D" id="3.40.50.300">
    <property type="entry name" value="P-loop containing nucleotide triphosphate hydrolases"/>
    <property type="match status" value="1"/>
</dbReference>
<feature type="domain" description="PhoH-like protein" evidence="8">
    <location>
        <begin position="31"/>
        <end position="229"/>
    </location>
</feature>
<dbReference type="SUPFAM" id="SSF52540">
    <property type="entry name" value="P-loop containing nucleoside triphosphate hydrolases"/>
    <property type="match status" value="1"/>
</dbReference>
<dbReference type="InterPro" id="IPR051451">
    <property type="entry name" value="PhoH2-like"/>
</dbReference>
<evidence type="ECO:0000313" key="10">
    <source>
        <dbReference type="Proteomes" id="UP000273515"/>
    </source>
</evidence>
<keyword evidence="4" id="KW-0547">Nucleotide-binding</keyword>
<dbReference type="Pfam" id="PF02562">
    <property type="entry name" value="PhoH"/>
    <property type="match status" value="1"/>
</dbReference>
<evidence type="ECO:0000256" key="6">
    <source>
        <dbReference type="ARBA" id="ARBA00039970"/>
    </source>
</evidence>
<dbReference type="PANTHER" id="PTHR30473:SF1">
    <property type="entry name" value="PHOH-LIKE PROTEIN"/>
    <property type="match status" value="1"/>
</dbReference>
<keyword evidence="9" id="KW-0378">Hydrolase</keyword>
<feature type="compositionally biased region" description="Basic residues" evidence="7">
    <location>
        <begin position="9"/>
        <end position="18"/>
    </location>
</feature>
<gene>
    <name evidence="9" type="ORF">vBLenPICBM2__28</name>
</gene>
<comment type="similarity">
    <text evidence="2">Belongs to the PhoH family.</text>
</comment>
<proteinExistence type="inferred from homology"/>
<evidence type="ECO:0000256" key="2">
    <source>
        <dbReference type="ARBA" id="ARBA00010393"/>
    </source>
</evidence>
<comment type="subcellular location">
    <subcellularLocation>
        <location evidence="1">Cytoplasm</location>
    </subcellularLocation>
</comment>
<dbReference type="PANTHER" id="PTHR30473">
    <property type="entry name" value="PROTEIN PHOH"/>
    <property type="match status" value="1"/>
</dbReference>
<organism evidence="9 10">
    <name type="scientific">Lentibacter phage vB_LenP_ICBM2</name>
    <dbReference type="NCBI Taxonomy" id="2847823"/>
    <lineage>
        <taxon>Viruses</taxon>
        <taxon>Duplodnaviria</taxon>
        <taxon>Heunggongvirae</taxon>
        <taxon>Uroviricota</taxon>
        <taxon>Caudoviricetes</taxon>
        <taxon>Zobellviridae</taxon>
        <taxon>Cobavirinae</taxon>
        <taxon>Veravirus</taxon>
        <taxon>Veravirus septentrionalis</taxon>
    </lineage>
</organism>
<evidence type="ECO:0000313" key="9">
    <source>
        <dbReference type="EMBL" id="AYP28089.1"/>
    </source>
</evidence>
<evidence type="ECO:0000256" key="3">
    <source>
        <dbReference type="ARBA" id="ARBA00022490"/>
    </source>
</evidence>
<accession>A0A3G2YRV7</accession>
<dbReference type="EMBL" id="MF431616">
    <property type="protein sequence ID" value="AYP28089.1"/>
    <property type="molecule type" value="Genomic_DNA"/>
</dbReference>
<evidence type="ECO:0000256" key="4">
    <source>
        <dbReference type="ARBA" id="ARBA00022741"/>
    </source>
</evidence>
<evidence type="ECO:0000256" key="7">
    <source>
        <dbReference type="SAM" id="MobiDB-lite"/>
    </source>
</evidence>
<keyword evidence="3" id="KW-0963">Cytoplasm</keyword>
<dbReference type="InterPro" id="IPR027417">
    <property type="entry name" value="P-loop_NTPase"/>
</dbReference>
<reference evidence="9 10" key="2">
    <citation type="journal article" date="2019" name="ISME J.">
        <title>Cobaviruses - a new globally distributed phage group infecting Rhodobacteraceae in marine ecosystems.</title>
        <authorList>
            <person name="Bischoff V."/>
            <person name="Bunk B."/>
            <person name="Meier-Kolthoff J.P."/>
            <person name="Sproer C."/>
            <person name="Poehlein A."/>
            <person name="Dogs M."/>
            <person name="Nguyen M."/>
            <person name="Petersen J."/>
            <person name="Daniel R."/>
            <person name="Overmann J."/>
            <person name="Goker M."/>
            <person name="Simon M."/>
            <person name="Brinkhoff T."/>
            <person name="Moraru C."/>
        </authorList>
    </citation>
    <scope>NUCLEOTIDE SEQUENCE [LARGE SCALE GENOMIC DNA]</scope>
</reference>
<keyword evidence="10" id="KW-1185">Reference proteome</keyword>
<sequence>MSDLEPPKKQSRTRRKTTYKGASAKKTSGLVPRTDKQKDLIDALKTSRQVFILGPAGTGKTYVTATYASDLYTTKEIDKIVITRPHVAVGKELGFLKGDLTEKTMPWALPVLDVLEKHLGKGAVETGIKNGNIEMAPLALMRGRSFDNAFIIVDETQNISTHELKMLLTRVGEGTTIVLNGDVQQSDLKEADGLTKVIHLAKKHQLPVPIIEFGIEDIVRSDITAMWVKTFLKEGL</sequence>
<evidence type="ECO:0000256" key="5">
    <source>
        <dbReference type="ARBA" id="ARBA00022840"/>
    </source>
</evidence>
<feature type="region of interest" description="Disordered" evidence="7">
    <location>
        <begin position="1"/>
        <end position="31"/>
    </location>
</feature>
<protein>
    <recommendedName>
        <fullName evidence="6">PhoH-like protein</fullName>
    </recommendedName>
</protein>
<keyword evidence="5" id="KW-0067">ATP-binding</keyword>
<dbReference type="Proteomes" id="UP000273515">
    <property type="component" value="Segment"/>
</dbReference>